<proteinExistence type="predicted"/>
<evidence type="ECO:0000256" key="1">
    <source>
        <dbReference type="SAM" id="MobiDB-lite"/>
    </source>
</evidence>
<feature type="compositionally biased region" description="Basic and acidic residues" evidence="1">
    <location>
        <begin position="27"/>
        <end position="44"/>
    </location>
</feature>
<dbReference type="EMBL" id="ML119672">
    <property type="protein sequence ID" value="RPA82402.1"/>
    <property type="molecule type" value="Genomic_DNA"/>
</dbReference>
<sequence>MESTPEARLNRHRRPDGIETGGQMESRPARIDARDPTPEVEWNRHRMQPTPDATDTGCNRHRMKPTPDGTDPERIDPGENQRRMESTPDGIDSFGGGNRLVWQRHSTPEGTDAGIRLQNLMDS</sequence>
<gene>
    <name evidence="2" type="ORF">BJ508DRAFT_305794</name>
</gene>
<protein>
    <submittedName>
        <fullName evidence="2">Uncharacterized protein</fullName>
    </submittedName>
</protein>
<dbReference type="Proteomes" id="UP000275078">
    <property type="component" value="Unassembled WGS sequence"/>
</dbReference>
<feature type="region of interest" description="Disordered" evidence="1">
    <location>
        <begin position="1"/>
        <end position="112"/>
    </location>
</feature>
<evidence type="ECO:0000313" key="3">
    <source>
        <dbReference type="Proteomes" id="UP000275078"/>
    </source>
</evidence>
<feature type="compositionally biased region" description="Basic and acidic residues" evidence="1">
    <location>
        <begin position="71"/>
        <end position="86"/>
    </location>
</feature>
<accession>A0A3N4I8J3</accession>
<reference evidence="2 3" key="1">
    <citation type="journal article" date="2018" name="Nat. Ecol. Evol.">
        <title>Pezizomycetes genomes reveal the molecular basis of ectomycorrhizal truffle lifestyle.</title>
        <authorList>
            <person name="Murat C."/>
            <person name="Payen T."/>
            <person name="Noel B."/>
            <person name="Kuo A."/>
            <person name="Morin E."/>
            <person name="Chen J."/>
            <person name="Kohler A."/>
            <person name="Krizsan K."/>
            <person name="Balestrini R."/>
            <person name="Da Silva C."/>
            <person name="Montanini B."/>
            <person name="Hainaut M."/>
            <person name="Levati E."/>
            <person name="Barry K.W."/>
            <person name="Belfiori B."/>
            <person name="Cichocki N."/>
            <person name="Clum A."/>
            <person name="Dockter R.B."/>
            <person name="Fauchery L."/>
            <person name="Guy J."/>
            <person name="Iotti M."/>
            <person name="Le Tacon F."/>
            <person name="Lindquist E.A."/>
            <person name="Lipzen A."/>
            <person name="Malagnac F."/>
            <person name="Mello A."/>
            <person name="Molinier V."/>
            <person name="Miyauchi S."/>
            <person name="Poulain J."/>
            <person name="Riccioni C."/>
            <person name="Rubini A."/>
            <person name="Sitrit Y."/>
            <person name="Splivallo R."/>
            <person name="Traeger S."/>
            <person name="Wang M."/>
            <person name="Zifcakova L."/>
            <person name="Wipf D."/>
            <person name="Zambonelli A."/>
            <person name="Paolocci F."/>
            <person name="Nowrousian M."/>
            <person name="Ottonello S."/>
            <person name="Baldrian P."/>
            <person name="Spatafora J.W."/>
            <person name="Henrissat B."/>
            <person name="Nagy L.G."/>
            <person name="Aury J.M."/>
            <person name="Wincker P."/>
            <person name="Grigoriev I.V."/>
            <person name="Bonfante P."/>
            <person name="Martin F.M."/>
        </authorList>
    </citation>
    <scope>NUCLEOTIDE SEQUENCE [LARGE SCALE GENOMIC DNA]</scope>
    <source>
        <strain evidence="2 3">RN42</strain>
    </source>
</reference>
<name>A0A3N4I8J3_ASCIM</name>
<dbReference type="AlphaFoldDB" id="A0A3N4I8J3"/>
<keyword evidence="3" id="KW-1185">Reference proteome</keyword>
<evidence type="ECO:0000313" key="2">
    <source>
        <dbReference type="EMBL" id="RPA82402.1"/>
    </source>
</evidence>
<organism evidence="2 3">
    <name type="scientific">Ascobolus immersus RN42</name>
    <dbReference type="NCBI Taxonomy" id="1160509"/>
    <lineage>
        <taxon>Eukaryota</taxon>
        <taxon>Fungi</taxon>
        <taxon>Dikarya</taxon>
        <taxon>Ascomycota</taxon>
        <taxon>Pezizomycotina</taxon>
        <taxon>Pezizomycetes</taxon>
        <taxon>Pezizales</taxon>
        <taxon>Ascobolaceae</taxon>
        <taxon>Ascobolus</taxon>
    </lineage>
</organism>